<dbReference type="EMBL" id="CAJVCH010020762">
    <property type="protein sequence ID" value="CAG7689949.1"/>
    <property type="molecule type" value="Genomic_DNA"/>
</dbReference>
<gene>
    <name evidence="1" type="ORF">AFUS01_LOCUS3441</name>
</gene>
<reference evidence="1" key="1">
    <citation type="submission" date="2021-06" db="EMBL/GenBank/DDBJ databases">
        <authorList>
            <person name="Hodson N. C."/>
            <person name="Mongue J. A."/>
            <person name="Jaron S. K."/>
        </authorList>
    </citation>
    <scope>NUCLEOTIDE SEQUENCE</scope>
</reference>
<accession>A0A8J2NIJ4</accession>
<proteinExistence type="predicted"/>
<dbReference type="AlphaFoldDB" id="A0A8J2NIJ4"/>
<organism evidence="1 2">
    <name type="scientific">Allacma fusca</name>
    <dbReference type="NCBI Taxonomy" id="39272"/>
    <lineage>
        <taxon>Eukaryota</taxon>
        <taxon>Metazoa</taxon>
        <taxon>Ecdysozoa</taxon>
        <taxon>Arthropoda</taxon>
        <taxon>Hexapoda</taxon>
        <taxon>Collembola</taxon>
        <taxon>Symphypleona</taxon>
        <taxon>Sminthuridae</taxon>
        <taxon>Allacma</taxon>
    </lineage>
</organism>
<feature type="non-terminal residue" evidence="1">
    <location>
        <position position="30"/>
    </location>
</feature>
<comment type="caution">
    <text evidence="1">The sequence shown here is derived from an EMBL/GenBank/DDBJ whole genome shotgun (WGS) entry which is preliminary data.</text>
</comment>
<protein>
    <submittedName>
        <fullName evidence="1">Uncharacterized protein</fullName>
    </submittedName>
</protein>
<name>A0A8J2NIJ4_9HEXA</name>
<sequence>MTLTEEKHQDTGILQHLQQLKQQKILQQQR</sequence>
<evidence type="ECO:0000313" key="1">
    <source>
        <dbReference type="EMBL" id="CAG7689949.1"/>
    </source>
</evidence>
<evidence type="ECO:0000313" key="2">
    <source>
        <dbReference type="Proteomes" id="UP000708208"/>
    </source>
</evidence>
<keyword evidence="2" id="KW-1185">Reference proteome</keyword>
<dbReference type="Proteomes" id="UP000708208">
    <property type="component" value="Unassembled WGS sequence"/>
</dbReference>